<feature type="compositionally biased region" description="Basic residues" evidence="1">
    <location>
        <begin position="656"/>
        <end position="668"/>
    </location>
</feature>
<sequence>MDPLSITASAITLIAAAGSIATTVNTFARALRTADTRLIDLTTELSHLTDFLKAVQSALKGHRSYDLSHFDDCLWQQSEITLSTCQTTLNELNVLVTEIRQGAGKAILGRRARLAATLTTKAAELQGFRDRIAKSNLALQTILQTITVALSLRNNASQTLILRGLEDLQASIDSAISRSWQNNRVGSRLHASPIHSHANAQLNRNLRDLAHAAKQFHSAASSTASSAANSARSDDDGSSAPWQSYAGAAVSLFGDFSDDLRERVEEYVREAPAAPDVEEPRKRRKTLSFPAATLPGRALATMVEEEDEADEHGNETDEEDEVEFELAFVKGLQELISHHIRAGHYTKAIGFINEAMSNSAVTSCDGLLRTLQSQLALVHLLQGQWRSASSVLISTLARAKKDRDAVVCSLLHGLAIACLTEYAFDDALSACKMALYGRRRLQKRGELSVNTVNRSIGLFATIYDMTGDYVRAEVLRGQLPNDFIYTHPRNIKTFLLEEEVLKDLLQGEMKVFEENNVSVVPGVFELADRAENVVPGLGRRGTTSSLMSPLRTRICEHERLEHDTTKEVVVVEPGSPDDADDEASPVAMDEESPVIAPLRRRLTQMFRTSGLRRPVAVKPVPEADDEANDSGYCTSSPVENGTPTSPWRLKDFSPLKRTKTKKLLKKQPARKEKVAFRVLNMESKAKVEAPRQSAETSRDSPAAEDEPWKPEWIASAQLAELDAPMEKSDSEERRVLGQADQPRQETSGPSLRMLGSSNSATIANMPNDLGGLTNASSEEEKSTRMARYIRLEIPRASDSPNGPPLSVPSLDPRNLIQETLSPRLGEAFSSLAQCLTRIPDLKTPDEMDGTRIHLCFLLAELHACGSDKMVKADVEAAVARLWRRSARLRRRAEREKEKKTQEQREKKKISKSVSALASIEEGAEAVPSPFHSPVKSTPPSAAAATSAIPLGSRRGNVPPRISLKETRFGQDAKCQVPGSLPKDTSTTALDDVRHDLNDDKLETDQLDDRPKRMLRPKLSFESQVREVLEVGTS</sequence>
<feature type="compositionally biased region" description="Basic and acidic residues" evidence="1">
    <location>
        <begin position="892"/>
        <end position="905"/>
    </location>
</feature>
<feature type="region of interest" description="Disordered" evidence="1">
    <location>
        <begin position="617"/>
        <end position="710"/>
    </location>
</feature>
<feature type="region of interest" description="Disordered" evidence="1">
    <location>
        <begin position="889"/>
        <end position="958"/>
    </location>
</feature>
<name>A0AA39GB97_SARSR</name>
<protein>
    <recommendedName>
        <fullName evidence="4">Fungal N-terminal domain-containing protein</fullName>
    </recommendedName>
</protein>
<feature type="compositionally biased region" description="Low complexity" evidence="1">
    <location>
        <begin position="220"/>
        <end position="231"/>
    </location>
</feature>
<feature type="compositionally biased region" description="Basic and acidic residues" evidence="1">
    <location>
        <begin position="990"/>
        <end position="1011"/>
    </location>
</feature>
<evidence type="ECO:0000313" key="3">
    <source>
        <dbReference type="Proteomes" id="UP001175261"/>
    </source>
</evidence>
<dbReference type="Proteomes" id="UP001175261">
    <property type="component" value="Unassembled WGS sequence"/>
</dbReference>
<accession>A0AA39GB97</accession>
<gene>
    <name evidence="2" type="ORF">NLU13_8232</name>
</gene>
<reference evidence="2" key="1">
    <citation type="submission" date="2022-10" db="EMBL/GenBank/DDBJ databases">
        <title>Determination and structural analysis of whole genome sequence of Sarocladium strictum F4-1.</title>
        <authorList>
            <person name="Hu L."/>
            <person name="Jiang Y."/>
        </authorList>
    </citation>
    <scope>NUCLEOTIDE SEQUENCE</scope>
    <source>
        <strain evidence="2">F4-1</strain>
    </source>
</reference>
<dbReference type="Gene3D" id="1.25.40.10">
    <property type="entry name" value="Tetratricopeptide repeat domain"/>
    <property type="match status" value="1"/>
</dbReference>
<feature type="region of interest" description="Disordered" evidence="1">
    <location>
        <begin position="972"/>
        <end position="1014"/>
    </location>
</feature>
<dbReference type="EMBL" id="JAPDFR010000008">
    <property type="protein sequence ID" value="KAK0384143.1"/>
    <property type="molecule type" value="Genomic_DNA"/>
</dbReference>
<evidence type="ECO:0000256" key="1">
    <source>
        <dbReference type="SAM" id="MobiDB-lite"/>
    </source>
</evidence>
<feature type="region of interest" description="Disordered" evidence="1">
    <location>
        <begin position="723"/>
        <end position="783"/>
    </location>
</feature>
<comment type="caution">
    <text evidence="2">The sequence shown here is derived from an EMBL/GenBank/DDBJ whole genome shotgun (WGS) entry which is preliminary data.</text>
</comment>
<feature type="compositionally biased region" description="Low complexity" evidence="1">
    <location>
        <begin position="937"/>
        <end position="947"/>
    </location>
</feature>
<keyword evidence="3" id="KW-1185">Reference proteome</keyword>
<evidence type="ECO:0008006" key="4">
    <source>
        <dbReference type="Google" id="ProtNLM"/>
    </source>
</evidence>
<feature type="compositionally biased region" description="Basic and acidic residues" evidence="1">
    <location>
        <begin position="724"/>
        <end position="735"/>
    </location>
</feature>
<dbReference type="InterPro" id="IPR011990">
    <property type="entry name" value="TPR-like_helical_dom_sf"/>
</dbReference>
<feature type="compositionally biased region" description="Polar residues" evidence="1">
    <location>
        <begin position="744"/>
        <end position="764"/>
    </location>
</feature>
<feature type="compositionally biased region" description="Polar residues" evidence="1">
    <location>
        <begin position="631"/>
        <end position="645"/>
    </location>
</feature>
<evidence type="ECO:0000313" key="2">
    <source>
        <dbReference type="EMBL" id="KAK0384143.1"/>
    </source>
</evidence>
<feature type="region of interest" description="Disordered" evidence="1">
    <location>
        <begin position="220"/>
        <end position="240"/>
    </location>
</feature>
<organism evidence="2 3">
    <name type="scientific">Sarocladium strictum</name>
    <name type="common">Black bundle disease fungus</name>
    <name type="synonym">Acremonium strictum</name>
    <dbReference type="NCBI Taxonomy" id="5046"/>
    <lineage>
        <taxon>Eukaryota</taxon>
        <taxon>Fungi</taxon>
        <taxon>Dikarya</taxon>
        <taxon>Ascomycota</taxon>
        <taxon>Pezizomycotina</taxon>
        <taxon>Sordariomycetes</taxon>
        <taxon>Hypocreomycetidae</taxon>
        <taxon>Hypocreales</taxon>
        <taxon>Sarocladiaceae</taxon>
        <taxon>Sarocladium</taxon>
    </lineage>
</organism>
<proteinExistence type="predicted"/>
<dbReference type="AlphaFoldDB" id="A0AA39GB97"/>